<dbReference type="PROSITE" id="PS50983">
    <property type="entry name" value="FE_B12_PBP"/>
    <property type="match status" value="1"/>
</dbReference>
<evidence type="ECO:0000259" key="1">
    <source>
        <dbReference type="PROSITE" id="PS50983"/>
    </source>
</evidence>
<name>A0A937W412_UNCTE</name>
<evidence type="ECO:0000313" key="2">
    <source>
        <dbReference type="EMBL" id="MBM3226491.1"/>
    </source>
</evidence>
<evidence type="ECO:0000313" key="3">
    <source>
        <dbReference type="Proteomes" id="UP000712673"/>
    </source>
</evidence>
<dbReference type="EMBL" id="VGLS01000930">
    <property type="protein sequence ID" value="MBM3226491.1"/>
    <property type="molecule type" value="Genomic_DNA"/>
</dbReference>
<dbReference type="Pfam" id="PF01497">
    <property type="entry name" value="Peripla_BP_2"/>
    <property type="match status" value="1"/>
</dbReference>
<dbReference type="PANTHER" id="PTHR42860:SF1">
    <property type="entry name" value="VITAMIN B12-BINDING PROTEIN"/>
    <property type="match status" value="1"/>
</dbReference>
<dbReference type="SUPFAM" id="SSF53807">
    <property type="entry name" value="Helical backbone' metal receptor"/>
    <property type="match status" value="1"/>
</dbReference>
<sequence>MCWRITSRHSAKNQKPWKVSGYRSTVSIPSRARNRTGTLLRLRPNPRLPLRRCPMRICSFLPSATEMIYALGLQDQLYGITFECDYPPEAQHKPKVVRSLFEHITPPLSSGEISQIIGQRLKDGLGIYEVAQDTLQAAEPDLLISQAICEVCAISAQQVAESSRLLAKMPQVLSLNPQYVHDVLDDIRRVAAATNTTARGEEIVAGLQARIDAVTARAAQARTRPRVLHLEWANPVMCGGHWVPEMVEMAGGVNCFGDKETGSFRLDWDAVLASAPDLIILMLCGYNVQRSIEDLPLLAAQPGWDTLAAVRNKQIFAMDAGAYTSRSGPRLIQGLEMLAEILHPELFTGCIPENGAARIA</sequence>
<dbReference type="Gene3D" id="3.40.50.1980">
    <property type="entry name" value="Nitrogenase molybdenum iron protein domain"/>
    <property type="match status" value="2"/>
</dbReference>
<dbReference type="CDD" id="cd01144">
    <property type="entry name" value="BtuF"/>
    <property type="match status" value="1"/>
</dbReference>
<dbReference type="InterPro" id="IPR002491">
    <property type="entry name" value="ABC_transptr_periplasmic_BD"/>
</dbReference>
<accession>A0A937W412</accession>
<protein>
    <submittedName>
        <fullName evidence="2">Cobalamin-binding protein</fullName>
    </submittedName>
</protein>
<reference evidence="2" key="1">
    <citation type="submission" date="2019-03" db="EMBL/GenBank/DDBJ databases">
        <title>Lake Tanganyika Metagenome-Assembled Genomes (MAGs).</title>
        <authorList>
            <person name="Tran P."/>
        </authorList>
    </citation>
    <scope>NUCLEOTIDE SEQUENCE</scope>
    <source>
        <strain evidence="2">K_DeepCast_65m_m2_066</strain>
    </source>
</reference>
<dbReference type="Proteomes" id="UP000712673">
    <property type="component" value="Unassembled WGS sequence"/>
</dbReference>
<gene>
    <name evidence="2" type="ORF">FJZ47_22225</name>
</gene>
<proteinExistence type="predicted"/>
<organism evidence="2 3">
    <name type="scientific">Tectimicrobiota bacterium</name>
    <dbReference type="NCBI Taxonomy" id="2528274"/>
    <lineage>
        <taxon>Bacteria</taxon>
        <taxon>Pseudomonadati</taxon>
        <taxon>Nitrospinota/Tectimicrobiota group</taxon>
        <taxon>Candidatus Tectimicrobiota</taxon>
    </lineage>
</organism>
<feature type="domain" description="Fe/B12 periplasmic-binding" evidence="1">
    <location>
        <begin position="56"/>
        <end position="346"/>
    </location>
</feature>
<dbReference type="PANTHER" id="PTHR42860">
    <property type="entry name" value="VITAMIN B12-BINDING PROTEIN"/>
    <property type="match status" value="1"/>
</dbReference>
<comment type="caution">
    <text evidence="2">The sequence shown here is derived from an EMBL/GenBank/DDBJ whole genome shotgun (WGS) entry which is preliminary data.</text>
</comment>
<dbReference type="AlphaFoldDB" id="A0A937W412"/>
<dbReference type="InterPro" id="IPR051030">
    <property type="entry name" value="Vitamin_B12-ABC_binding"/>
</dbReference>